<accession>A0A0K9NKG2</accession>
<dbReference type="AlphaFoldDB" id="A0A0K9NKG2"/>
<keyword evidence="2" id="KW-1185">Reference proteome</keyword>
<dbReference type="Proteomes" id="UP000036987">
    <property type="component" value="Unassembled WGS sequence"/>
</dbReference>
<sequence length="40" mass="4676">AREDDGENGEEEPKRCRFSCILHYLIVIVESGRKKIIRES</sequence>
<gene>
    <name evidence="1" type="ORF">ZOSMA_8841G00010</name>
</gene>
<evidence type="ECO:0000313" key="1">
    <source>
        <dbReference type="EMBL" id="KMZ57259.1"/>
    </source>
</evidence>
<name>A0A0K9NKG2_ZOSMR</name>
<evidence type="ECO:0000313" key="2">
    <source>
        <dbReference type="Proteomes" id="UP000036987"/>
    </source>
</evidence>
<organism evidence="1 2">
    <name type="scientific">Zostera marina</name>
    <name type="common">Eelgrass</name>
    <dbReference type="NCBI Taxonomy" id="29655"/>
    <lineage>
        <taxon>Eukaryota</taxon>
        <taxon>Viridiplantae</taxon>
        <taxon>Streptophyta</taxon>
        <taxon>Embryophyta</taxon>
        <taxon>Tracheophyta</taxon>
        <taxon>Spermatophyta</taxon>
        <taxon>Magnoliopsida</taxon>
        <taxon>Liliopsida</taxon>
        <taxon>Zosteraceae</taxon>
        <taxon>Zostera</taxon>
    </lineage>
</organism>
<proteinExistence type="predicted"/>
<feature type="non-terminal residue" evidence="1">
    <location>
        <position position="40"/>
    </location>
</feature>
<protein>
    <submittedName>
        <fullName evidence="1">Uncharacterized protein</fullName>
    </submittedName>
</protein>
<reference evidence="2" key="1">
    <citation type="journal article" date="2016" name="Nature">
        <title>The genome of the seagrass Zostera marina reveals angiosperm adaptation to the sea.</title>
        <authorList>
            <person name="Olsen J.L."/>
            <person name="Rouze P."/>
            <person name="Verhelst B."/>
            <person name="Lin Y.-C."/>
            <person name="Bayer T."/>
            <person name="Collen J."/>
            <person name="Dattolo E."/>
            <person name="De Paoli E."/>
            <person name="Dittami S."/>
            <person name="Maumus F."/>
            <person name="Michel G."/>
            <person name="Kersting A."/>
            <person name="Lauritano C."/>
            <person name="Lohaus R."/>
            <person name="Toepel M."/>
            <person name="Tonon T."/>
            <person name="Vanneste K."/>
            <person name="Amirebrahimi M."/>
            <person name="Brakel J."/>
            <person name="Bostroem C."/>
            <person name="Chovatia M."/>
            <person name="Grimwood J."/>
            <person name="Jenkins J.W."/>
            <person name="Jueterbock A."/>
            <person name="Mraz A."/>
            <person name="Stam W.T."/>
            <person name="Tice H."/>
            <person name="Bornberg-Bauer E."/>
            <person name="Green P.J."/>
            <person name="Pearson G.A."/>
            <person name="Procaccini G."/>
            <person name="Duarte C.M."/>
            <person name="Schmutz J."/>
            <person name="Reusch T.B.H."/>
            <person name="Van de Peer Y."/>
        </authorList>
    </citation>
    <scope>NUCLEOTIDE SEQUENCE [LARGE SCALE GENOMIC DNA]</scope>
    <source>
        <strain evidence="2">cv. Finnish</strain>
    </source>
</reference>
<dbReference type="EMBL" id="LFYR01002094">
    <property type="protein sequence ID" value="KMZ57259.1"/>
    <property type="molecule type" value="Genomic_DNA"/>
</dbReference>
<comment type="caution">
    <text evidence="1">The sequence shown here is derived from an EMBL/GenBank/DDBJ whole genome shotgun (WGS) entry which is preliminary data.</text>
</comment>
<feature type="non-terminal residue" evidence="1">
    <location>
        <position position="1"/>
    </location>
</feature>